<keyword evidence="4" id="KW-1185">Reference proteome</keyword>
<protein>
    <recommendedName>
        <fullName evidence="2">SMODS and SLOG-associating 2TM effector domain-containing protein</fullName>
    </recommendedName>
</protein>
<evidence type="ECO:0000313" key="3">
    <source>
        <dbReference type="EMBL" id="CAK9091568.1"/>
    </source>
</evidence>
<organism evidence="3 4">
    <name type="scientific">Durusdinium trenchii</name>
    <dbReference type="NCBI Taxonomy" id="1381693"/>
    <lineage>
        <taxon>Eukaryota</taxon>
        <taxon>Sar</taxon>
        <taxon>Alveolata</taxon>
        <taxon>Dinophyceae</taxon>
        <taxon>Suessiales</taxon>
        <taxon>Symbiodiniaceae</taxon>
        <taxon>Durusdinium</taxon>
    </lineage>
</organism>
<accession>A0ABP0QVK2</accession>
<dbReference type="EMBL" id="CAXAMM010040184">
    <property type="protein sequence ID" value="CAK9091568.1"/>
    <property type="molecule type" value="Genomic_DNA"/>
</dbReference>
<dbReference type="Pfam" id="PF18181">
    <property type="entry name" value="SLATT_1"/>
    <property type="match status" value="1"/>
</dbReference>
<reference evidence="3 4" key="1">
    <citation type="submission" date="2024-02" db="EMBL/GenBank/DDBJ databases">
        <authorList>
            <person name="Chen Y."/>
            <person name="Shah S."/>
            <person name="Dougan E. K."/>
            <person name="Thang M."/>
            <person name="Chan C."/>
        </authorList>
    </citation>
    <scope>NUCLEOTIDE SEQUENCE [LARGE SCALE GENOMIC DNA]</scope>
</reference>
<dbReference type="InterPro" id="IPR025325">
    <property type="entry name" value="DUF4231"/>
</dbReference>
<comment type="caution">
    <text evidence="3">The sequence shown here is derived from an EMBL/GenBank/DDBJ whole genome shotgun (WGS) entry which is preliminary data.</text>
</comment>
<gene>
    <name evidence="3" type="ORF">SCF082_LOCUS43134</name>
</gene>
<dbReference type="InterPro" id="IPR040884">
    <property type="entry name" value="SLATT_1"/>
</dbReference>
<evidence type="ECO:0000259" key="2">
    <source>
        <dbReference type="Pfam" id="PF18181"/>
    </source>
</evidence>
<evidence type="ECO:0000313" key="4">
    <source>
        <dbReference type="Proteomes" id="UP001642464"/>
    </source>
</evidence>
<feature type="domain" description="SMODS and SLOG-associating 2TM effector" evidence="2">
    <location>
        <begin position="765"/>
        <end position="886"/>
    </location>
</feature>
<dbReference type="Pfam" id="PF14015">
    <property type="entry name" value="DUF4231"/>
    <property type="match status" value="1"/>
</dbReference>
<sequence>MDQFSSLHSASVRRRFVTKGSMQSMQSNTSTATTSKITAEFLADSDKWHLMKAKTMYEMVEEIPGSDLQVLVGAFKLMKRIDVGNGPVKLVFLSNMQAREIAHDTNLLKKLLDALEVPKPKLVLNLLTSWGFRRSLNLLPKEEYNQSWSSGLFHNQPAFLNEEEECKAMEQLDMFMGDVILPLAAATNAVIVTNAFPGTCALAGALSRAYALQQTKWGNKPPFTILNISSHAHSVYFNEDKNAYWKKVCQKSSVWRRRDDRMREAIKHEPEHAGSRRYDLDPTARFLLLGDGLCQGALGPSADSFDNTPMQIFRTELVGYLSTSLSSVAIKTAWSLKEESSDLSMHYALQQAFAGAELVFLDLRKRAPPQRPLPAAEVVGGLVKPQRLRKLVKTVRKAFDRGGGGQVGPEDGERRLLAGWKDHEDYCEKLLEKKICESFDVCSVAFLHTLLGGGSHHFGPRINSVPLHEAVAHAQKMRMDNSQETGVDVNQQERVLGMAEKLAARIVADTCKNLNSEHEDYDEERRRMTSHVASCVRALLLCPHFHAINIHELLDAKRMMNQLVQADRLPTENSLEGLLLLQHAWRDHDVACHLARRYKIATKFLYMVQLLLASSLLIFTHVDLQVSWMSSADLLFLLALLSSATLSIEGMFRPKPRWRALRAAASSLESIIWSYRARVGEFQVHRKGMAGHPETVLCKRLNEWGSHLLASADLQRTALSKNFPETVFRHQQYAGQIPAPDTEQMDDYDSPAVDDHHSPLHPALYVIFRMEKALSFYKRRIPLYARHEIICKLMILACSVACSILARFESVIIIASVAAFATLVTTWSEFVDAGSKVERYTSAVQSMTSLLNWWKKLSHVEKASLENISKLILESEQIIAHENNAWVSSGTTGATANENGATDAGSPMVTLSALDPKKMDTE</sequence>
<feature type="compositionally biased region" description="Low complexity" evidence="1">
    <location>
        <begin position="890"/>
        <end position="905"/>
    </location>
</feature>
<dbReference type="Proteomes" id="UP001642464">
    <property type="component" value="Unassembled WGS sequence"/>
</dbReference>
<name>A0ABP0QVK2_9DINO</name>
<evidence type="ECO:0000256" key="1">
    <source>
        <dbReference type="SAM" id="MobiDB-lite"/>
    </source>
</evidence>
<dbReference type="NCBIfam" id="NF033634">
    <property type="entry name" value="SLATT_1"/>
    <property type="match status" value="1"/>
</dbReference>
<feature type="region of interest" description="Disordered" evidence="1">
    <location>
        <begin position="890"/>
        <end position="922"/>
    </location>
</feature>
<proteinExistence type="predicted"/>